<evidence type="ECO:0008006" key="4">
    <source>
        <dbReference type="Google" id="ProtNLM"/>
    </source>
</evidence>
<dbReference type="InterPro" id="IPR013785">
    <property type="entry name" value="Aldolase_TIM"/>
</dbReference>
<dbReference type="CDD" id="cd21109">
    <property type="entry name" value="SPASM"/>
    <property type="match status" value="1"/>
</dbReference>
<dbReference type="AlphaFoldDB" id="Q24S94"/>
<dbReference type="HOGENOM" id="CLU_562284_0_0_9"/>
<dbReference type="eggNOG" id="COG0535">
    <property type="taxonomic scope" value="Bacteria"/>
</dbReference>
<keyword evidence="1" id="KW-0175">Coiled coil</keyword>
<feature type="coiled-coil region" evidence="1">
    <location>
        <begin position="361"/>
        <end position="451"/>
    </location>
</feature>
<keyword evidence="3" id="KW-1185">Reference proteome</keyword>
<evidence type="ECO:0000313" key="2">
    <source>
        <dbReference type="EMBL" id="BAE85098.1"/>
    </source>
</evidence>
<dbReference type="KEGG" id="dsy:DSY3309"/>
<accession>Q24S94</accession>
<protein>
    <recommendedName>
        <fullName evidence="4">Radical SAM core domain-containing protein</fullName>
    </recommendedName>
</protein>
<dbReference type="EMBL" id="AP008230">
    <property type="protein sequence ID" value="BAE85098.1"/>
    <property type="molecule type" value="Genomic_DNA"/>
</dbReference>
<sequence length="485" mass="56581">MMTSEQYRKLLSREWVDQQRFRGDNQSTRNEPFIINFTHGESLLNPDIVDILIHTRDVLPDAKIKILSNGTTSPNSIRRGEELLQYVDILGFSMDGYTKETFEAIRTPAKFDKVIDNIRQWAGLREKITSRKMFRFNVALSKMNIHELPDLISLADSLGGFDFIYVQPLLVGDKKHYLEALKLENMNKEEGRGYIEKALERSEKTGIRLIMVDTIKRIFDLEKPIGPLYYETDNRLTQFCTYLWNGLMELNPDGSMREICCNMLDGHNDELMKHYQIPQSGTPFEIYNSKGYWQLRKDLLEGKLLEVCNGCSYGSKDYYYMSETPYDIEIETKDMLKDKVYILRTDITKLKEENVVLRATNVEVSQNNKAIQKRNRELIEENVALHATNVEVSQNNKAIQKRNKELLERNVALSADNADLVLRNKYLVETNESAEERCIQLEKTVFEMQNRNSSLETQILTILNSYSWKVTTPFRWLKSIVRDLK</sequence>
<name>Q24S94_DESHY</name>
<dbReference type="STRING" id="138119.DSY3309"/>
<dbReference type="CDD" id="cd01335">
    <property type="entry name" value="Radical_SAM"/>
    <property type="match status" value="1"/>
</dbReference>
<dbReference type="PANTHER" id="PTHR11228">
    <property type="entry name" value="RADICAL SAM DOMAIN PROTEIN"/>
    <property type="match status" value="1"/>
</dbReference>
<dbReference type="InterPro" id="IPR050377">
    <property type="entry name" value="Radical_SAM_PqqE_MftC-like"/>
</dbReference>
<dbReference type="SUPFAM" id="SSF102114">
    <property type="entry name" value="Radical SAM enzymes"/>
    <property type="match status" value="1"/>
</dbReference>
<dbReference type="PANTHER" id="PTHR11228:SF7">
    <property type="entry name" value="PQQA PEPTIDE CYCLASE"/>
    <property type="match status" value="1"/>
</dbReference>
<evidence type="ECO:0000313" key="3">
    <source>
        <dbReference type="Proteomes" id="UP000001946"/>
    </source>
</evidence>
<dbReference type="InterPro" id="IPR058240">
    <property type="entry name" value="rSAM_sf"/>
</dbReference>
<reference evidence="2 3" key="1">
    <citation type="journal article" date="2006" name="J. Bacteriol.">
        <title>Complete genome sequence of the dehalorespiring bacterium Desulfitobacterium hafniense Y51 and comparison with Dehalococcoides ethenogenes 195.</title>
        <authorList>
            <person name="Nonaka H."/>
            <person name="Keresztes G."/>
            <person name="Shinoda Y."/>
            <person name="Ikenaga Y."/>
            <person name="Abe M."/>
            <person name="Naito K."/>
            <person name="Inatomi K."/>
            <person name="Furukawa K."/>
            <person name="Inui M."/>
            <person name="Yukawa H."/>
        </authorList>
    </citation>
    <scope>NUCLEOTIDE SEQUENCE [LARGE SCALE GENOMIC DNA]</scope>
    <source>
        <strain evidence="2 3">Y51</strain>
    </source>
</reference>
<gene>
    <name evidence="2" type="ordered locus">DSY3309</name>
</gene>
<dbReference type="Gene3D" id="3.20.20.70">
    <property type="entry name" value="Aldolase class I"/>
    <property type="match status" value="1"/>
</dbReference>
<dbReference type="Proteomes" id="UP000001946">
    <property type="component" value="Chromosome"/>
</dbReference>
<organism evidence="2 3">
    <name type="scientific">Desulfitobacterium hafniense (strain Y51)</name>
    <dbReference type="NCBI Taxonomy" id="138119"/>
    <lineage>
        <taxon>Bacteria</taxon>
        <taxon>Bacillati</taxon>
        <taxon>Bacillota</taxon>
        <taxon>Clostridia</taxon>
        <taxon>Eubacteriales</taxon>
        <taxon>Desulfitobacteriaceae</taxon>
        <taxon>Desulfitobacterium</taxon>
    </lineage>
</organism>
<proteinExistence type="predicted"/>
<evidence type="ECO:0000256" key="1">
    <source>
        <dbReference type="SAM" id="Coils"/>
    </source>
</evidence>